<dbReference type="AlphaFoldDB" id="A0A9D5Q6N1"/>
<reference evidence="1" key="1">
    <citation type="submission" date="2019-11" db="EMBL/GenBank/DDBJ databases">
        <title>Microbial mats filling the niche in hypersaline microbial mats.</title>
        <authorList>
            <person name="Wong H.L."/>
            <person name="Macleod F.I."/>
            <person name="White R.A. III"/>
            <person name="Burns B.P."/>
        </authorList>
    </citation>
    <scope>NUCLEOTIDE SEQUENCE</scope>
    <source>
        <strain evidence="1">Rbin_158</strain>
    </source>
</reference>
<accession>A0A9D5Q6N1</accession>
<comment type="caution">
    <text evidence="1">The sequence shown here is derived from an EMBL/GenBank/DDBJ whole genome shotgun (WGS) entry which is preliminary data.</text>
</comment>
<protein>
    <submittedName>
        <fullName evidence="1">Uncharacterized protein</fullName>
    </submittedName>
</protein>
<name>A0A9D5Q6N1_9BACT</name>
<evidence type="ECO:0000313" key="1">
    <source>
        <dbReference type="EMBL" id="MBD3325081.1"/>
    </source>
</evidence>
<sequence length="170" mass="19575">MDKIADRVAAWKAMGDSLAAYFYLYIIHVLKVIDENSTFERERTEDLLRQCSEKARHLRNRKRSIEWLGEGNDMRRLIHFGELGGWDRDKDFIKDDSKLVRVKGYIHSINGPEAGTIELLSCGLSVFFVPAKAKMKDREAGATKNHINVKVSFYLGFSYDGLRAWSVDEE</sequence>
<dbReference type="Proteomes" id="UP000649604">
    <property type="component" value="Unassembled WGS sequence"/>
</dbReference>
<evidence type="ECO:0000313" key="2">
    <source>
        <dbReference type="Proteomes" id="UP000649604"/>
    </source>
</evidence>
<proteinExistence type="predicted"/>
<gene>
    <name evidence="1" type="ORF">GF339_10885</name>
</gene>
<dbReference type="EMBL" id="WJJP01000353">
    <property type="protein sequence ID" value="MBD3325081.1"/>
    <property type="molecule type" value="Genomic_DNA"/>
</dbReference>
<organism evidence="1 2">
    <name type="scientific">candidate division KSB3 bacterium</name>
    <dbReference type="NCBI Taxonomy" id="2044937"/>
    <lineage>
        <taxon>Bacteria</taxon>
        <taxon>candidate division KSB3</taxon>
    </lineage>
</organism>